<feature type="region of interest" description="Disordered" evidence="1">
    <location>
        <begin position="59"/>
        <end position="83"/>
    </location>
</feature>
<dbReference type="HOGENOM" id="CLU_003703_13_0_1"/>
<sequence>MPPGRKRKKSYNPVLLLNPLQQHVVEGQAQVRHTTLYSNGMSTMLMNVDQPPNKCTKIEPPPRPEAVFPQPNNSQINSSEESRTHGASTYLKAFREHESIFLEAFNLHQVHRDIGAACSLCLDATKAASFRCSECFCASLLCQTCLIQTHAHMPLHRTEAWNGKYFAPAPLAALGQVIGFHPGLDLCPQRPHDWKPTNLTVIDVNGVHELKICLCFCRTKPSILQQYLHCRLWPSTVVAPSTTFTFAVLDDFHHHTLTSRKSAHDYWQTLCRKTSNGFPDQVSDCYKQLLRVAREYRYIRALERKPGFNLDPNWKQITPKELSYINRLHISQDANFRNQLRKKTKHDPEDFSLFDGRAYYPPERQFQDYLTTVVDSEQKSECSNHKAVLTQNILKFKHMTVSGIMAVVCRHDCFRPGGQNDLQRGEKFANADYALHGALTWVPIPDEVTHTYDIVCQYSKKIHQRWSKHFPQDVSLLDHLIHAIPKKHIVSHIEGCQIRYSCNHLEGFGRVYGEGIEAIWSEDNQQSSSLHDNHLDWNARKIQRLSRTTYDQIIKGLKHYEEAVLAYEANTETAPGEMVATWLKMDTKPYEVKKGVCTSVYQTAHEKAPSQNQIYQQLNCLEIAQETQGLAMKDSLTQSHGCARLIHSGILIQVAQRDLVRKLKEANESGISEKFDSCRLKLARDIARWRVLQRHCMPDLMGDEEQEMDETSMEVPELESLGLPSDYDNAEERKLAGLQSFVSLELQIRTGQANDALEILRESIRLESTLISQKKIHAHGTGLNTRAEAKIRQASCRKGEAAEEYITAYHALLNLGLNPMTDDTFAPINIDTDLWMKDPTKTLQLGNGKRVEPWFWKKGLSKHSIDSDDWLLEIDRTRWFKSRALMLRWCEELNMRKADFERLIRSFARMHQAWTSVAQEVEKVSTLEAKAQMAYAYKMANYFEQKMNEAITLQGDVEEIVILRKITLQTPS</sequence>
<feature type="domain" description="CxC2-like cysteine cluster KDZ transposase-associated" evidence="2">
    <location>
        <begin position="172"/>
        <end position="276"/>
    </location>
</feature>
<dbReference type="OrthoDB" id="3257613at2759"/>
<organism evidence="3 4">
    <name type="scientific">Sphaerobolus stellatus (strain SS14)</name>
    <dbReference type="NCBI Taxonomy" id="990650"/>
    <lineage>
        <taxon>Eukaryota</taxon>
        <taxon>Fungi</taxon>
        <taxon>Dikarya</taxon>
        <taxon>Basidiomycota</taxon>
        <taxon>Agaricomycotina</taxon>
        <taxon>Agaricomycetes</taxon>
        <taxon>Phallomycetidae</taxon>
        <taxon>Geastrales</taxon>
        <taxon>Sphaerobolaceae</taxon>
        <taxon>Sphaerobolus</taxon>
    </lineage>
</organism>
<dbReference type="InterPro" id="IPR040521">
    <property type="entry name" value="KDZ"/>
</dbReference>
<gene>
    <name evidence="3" type="ORF">M422DRAFT_262743</name>
</gene>
<dbReference type="Pfam" id="PF18803">
    <property type="entry name" value="CxC2"/>
    <property type="match status" value="1"/>
</dbReference>
<feature type="compositionally biased region" description="Polar residues" evidence="1">
    <location>
        <begin position="70"/>
        <end position="79"/>
    </location>
</feature>
<dbReference type="EMBL" id="KN837193">
    <property type="protein sequence ID" value="KIJ35015.1"/>
    <property type="molecule type" value="Genomic_DNA"/>
</dbReference>
<dbReference type="InterPro" id="IPR041457">
    <property type="entry name" value="CxC2_KDZ-assoc"/>
</dbReference>
<reference evidence="3 4" key="1">
    <citation type="submission" date="2014-06" db="EMBL/GenBank/DDBJ databases">
        <title>Evolutionary Origins and Diversification of the Mycorrhizal Mutualists.</title>
        <authorList>
            <consortium name="DOE Joint Genome Institute"/>
            <consortium name="Mycorrhizal Genomics Consortium"/>
            <person name="Kohler A."/>
            <person name="Kuo A."/>
            <person name="Nagy L.G."/>
            <person name="Floudas D."/>
            <person name="Copeland A."/>
            <person name="Barry K.W."/>
            <person name="Cichocki N."/>
            <person name="Veneault-Fourrey C."/>
            <person name="LaButti K."/>
            <person name="Lindquist E.A."/>
            <person name="Lipzen A."/>
            <person name="Lundell T."/>
            <person name="Morin E."/>
            <person name="Murat C."/>
            <person name="Riley R."/>
            <person name="Ohm R."/>
            <person name="Sun H."/>
            <person name="Tunlid A."/>
            <person name="Henrissat B."/>
            <person name="Grigoriev I.V."/>
            <person name="Hibbett D.S."/>
            <person name="Martin F."/>
        </authorList>
    </citation>
    <scope>NUCLEOTIDE SEQUENCE [LARGE SCALE GENOMIC DNA]</scope>
    <source>
        <strain evidence="3 4">SS14</strain>
    </source>
</reference>
<evidence type="ECO:0000313" key="4">
    <source>
        <dbReference type="Proteomes" id="UP000054279"/>
    </source>
</evidence>
<dbReference type="Pfam" id="PF18758">
    <property type="entry name" value="KDZ"/>
    <property type="match status" value="1"/>
</dbReference>
<keyword evidence="4" id="KW-1185">Reference proteome</keyword>
<evidence type="ECO:0000259" key="2">
    <source>
        <dbReference type="Pfam" id="PF18803"/>
    </source>
</evidence>
<proteinExistence type="predicted"/>
<accession>A0A0C9VBX9</accession>
<evidence type="ECO:0000256" key="1">
    <source>
        <dbReference type="SAM" id="MobiDB-lite"/>
    </source>
</evidence>
<name>A0A0C9VBX9_SPHS4</name>
<protein>
    <submittedName>
        <fullName evidence="3">Unplaced genomic scaffold SPHSTscaffold_118, whole genome shotgun sequence</fullName>
    </submittedName>
</protein>
<dbReference type="AlphaFoldDB" id="A0A0C9VBX9"/>
<evidence type="ECO:0000313" key="3">
    <source>
        <dbReference type="EMBL" id="KIJ35015.1"/>
    </source>
</evidence>
<dbReference type="Proteomes" id="UP000054279">
    <property type="component" value="Unassembled WGS sequence"/>
</dbReference>